<dbReference type="RefSeq" id="WP_405447787.1">
    <property type="nucleotide sequence ID" value="NZ_CP108164.1"/>
</dbReference>
<accession>A0ABZ1KP94</accession>
<feature type="domain" description="DUF397" evidence="1">
    <location>
        <begin position="7"/>
        <end position="62"/>
    </location>
</feature>
<organism evidence="2 3">
    <name type="scientific">Streptomyces achromogenes</name>
    <dbReference type="NCBI Taxonomy" id="67255"/>
    <lineage>
        <taxon>Bacteria</taxon>
        <taxon>Bacillati</taxon>
        <taxon>Actinomycetota</taxon>
        <taxon>Actinomycetes</taxon>
        <taxon>Kitasatosporales</taxon>
        <taxon>Streptomycetaceae</taxon>
        <taxon>Streptomyces</taxon>
    </lineage>
</organism>
<dbReference type="Proteomes" id="UP001622557">
    <property type="component" value="Chromosome"/>
</dbReference>
<protein>
    <submittedName>
        <fullName evidence="2">DUF397 domain-containing protein</fullName>
    </submittedName>
</protein>
<gene>
    <name evidence="2" type="ORF">OG350_16000</name>
</gene>
<proteinExistence type="predicted"/>
<dbReference type="EMBL" id="CP108164">
    <property type="protein sequence ID" value="WTQ81732.1"/>
    <property type="molecule type" value="Genomic_DNA"/>
</dbReference>
<evidence type="ECO:0000313" key="3">
    <source>
        <dbReference type="Proteomes" id="UP001622557"/>
    </source>
</evidence>
<evidence type="ECO:0000313" key="2">
    <source>
        <dbReference type="EMBL" id="WTQ81732.1"/>
    </source>
</evidence>
<evidence type="ECO:0000259" key="1">
    <source>
        <dbReference type="Pfam" id="PF04149"/>
    </source>
</evidence>
<reference evidence="2 3" key="1">
    <citation type="submission" date="2022-10" db="EMBL/GenBank/DDBJ databases">
        <title>The complete genomes of actinobacterial strains from the NBC collection.</title>
        <authorList>
            <person name="Joergensen T.S."/>
            <person name="Alvarez Arevalo M."/>
            <person name="Sterndorff E.B."/>
            <person name="Faurdal D."/>
            <person name="Vuksanovic O."/>
            <person name="Mourched A.-S."/>
            <person name="Charusanti P."/>
            <person name="Shaw S."/>
            <person name="Blin K."/>
            <person name="Weber T."/>
        </authorList>
    </citation>
    <scope>NUCLEOTIDE SEQUENCE [LARGE SCALE GENOMIC DNA]</scope>
    <source>
        <strain evidence="2 3">NBC_00156</strain>
    </source>
</reference>
<dbReference type="Pfam" id="PF04149">
    <property type="entry name" value="DUF397"/>
    <property type="match status" value="1"/>
</dbReference>
<dbReference type="GeneID" id="97281957"/>
<keyword evidence="3" id="KW-1185">Reference proteome</keyword>
<sequence>MTTEQPQWFTSSYSSNGGDCVKVATNLVATHGVVPVGDTKRNEGPTLTIEARAWSAFVEMAKHSQV</sequence>
<dbReference type="InterPro" id="IPR007278">
    <property type="entry name" value="DUF397"/>
</dbReference>
<name>A0ABZ1KP94_STRAH</name>